<sequence length="329" mass="37124">MELSELCTIITTTSPTPSNPATELICSTLESLEEFVPELLQCRHIVVCDGYRLANDSKFRSGIVTQERAKAYEQYVASLEIFAKTKPSPVWESVEVLRLVERQGFGFAVRAALELVRTPFVFVMQHDRTFMRGFPHVLSLLKGMLQNPCLKMVGLPTTTNDPPRYVIQAVTRLGQMKVLHPPFESLVVTSSECPSLRFIPMIMWHDSSHFAFTAYYREFVFGRRHLVSRGGFIEDKLGQQQGMDLRSIGWSSHEQYGTYLLDDGAPAPARMVGHLDGKRYLRQEARIALEAAERAKASMSVDADFDSYGPVVDEITRGCSCYRLCHGRS</sequence>
<dbReference type="OrthoDB" id="414322at2759"/>
<accession>A0A1Q9CI01</accession>
<evidence type="ECO:0000313" key="2">
    <source>
        <dbReference type="Proteomes" id="UP000186817"/>
    </source>
</evidence>
<organism evidence="1 2">
    <name type="scientific">Symbiodinium microadriaticum</name>
    <name type="common">Dinoflagellate</name>
    <name type="synonym">Zooxanthella microadriatica</name>
    <dbReference type="NCBI Taxonomy" id="2951"/>
    <lineage>
        <taxon>Eukaryota</taxon>
        <taxon>Sar</taxon>
        <taxon>Alveolata</taxon>
        <taxon>Dinophyceae</taxon>
        <taxon>Suessiales</taxon>
        <taxon>Symbiodiniaceae</taxon>
        <taxon>Symbiodinium</taxon>
    </lineage>
</organism>
<dbReference type="InterPro" id="IPR029044">
    <property type="entry name" value="Nucleotide-diphossugar_trans"/>
</dbReference>
<dbReference type="Proteomes" id="UP000186817">
    <property type="component" value="Unassembled WGS sequence"/>
</dbReference>
<dbReference type="OMA" id="WHDKPHI"/>
<dbReference type="EMBL" id="LSRX01001182">
    <property type="protein sequence ID" value="OLP82563.1"/>
    <property type="molecule type" value="Genomic_DNA"/>
</dbReference>
<dbReference type="AlphaFoldDB" id="A0A1Q9CI01"/>
<proteinExistence type="predicted"/>
<reference evidence="1 2" key="1">
    <citation type="submission" date="2016-02" db="EMBL/GenBank/DDBJ databases">
        <title>Genome analysis of coral dinoflagellate symbionts highlights evolutionary adaptations to a symbiotic lifestyle.</title>
        <authorList>
            <person name="Aranda M."/>
            <person name="Li Y."/>
            <person name="Liew Y.J."/>
            <person name="Baumgarten S."/>
            <person name="Simakov O."/>
            <person name="Wilson M."/>
            <person name="Piel J."/>
            <person name="Ashoor H."/>
            <person name="Bougouffa S."/>
            <person name="Bajic V.B."/>
            <person name="Ryu T."/>
            <person name="Ravasi T."/>
            <person name="Bayer T."/>
            <person name="Micklem G."/>
            <person name="Kim H."/>
            <person name="Bhak J."/>
            <person name="Lajeunesse T.C."/>
            <person name="Voolstra C.R."/>
        </authorList>
    </citation>
    <scope>NUCLEOTIDE SEQUENCE [LARGE SCALE GENOMIC DNA]</scope>
    <source>
        <strain evidence="1 2">CCMP2467</strain>
    </source>
</reference>
<keyword evidence="2" id="KW-1185">Reference proteome</keyword>
<name>A0A1Q9CI01_SYMMI</name>
<evidence type="ECO:0000313" key="1">
    <source>
        <dbReference type="EMBL" id="OLP82563.1"/>
    </source>
</evidence>
<dbReference type="SUPFAM" id="SSF53448">
    <property type="entry name" value="Nucleotide-diphospho-sugar transferases"/>
    <property type="match status" value="1"/>
</dbReference>
<gene>
    <name evidence="1" type="ORF">AK812_SmicGene36763</name>
</gene>
<comment type="caution">
    <text evidence="1">The sequence shown here is derived from an EMBL/GenBank/DDBJ whole genome shotgun (WGS) entry which is preliminary data.</text>
</comment>
<protein>
    <submittedName>
        <fullName evidence="1">Uncharacterized protein</fullName>
    </submittedName>
</protein>